<sequence length="123" mass="14114">MVTGNLFYHGVHLKKFPPPPRRESVHNRLERRPASERSRVRRALHSIYIYERASERESRAQGGERANGERRSGEALHLPSPTLSPHTRELRRAPAMRAPSHARARSSSPLTLRYSGRTTYYGC</sequence>
<proteinExistence type="predicted"/>
<dbReference type="Proteomes" id="UP000821845">
    <property type="component" value="Chromosome 5"/>
</dbReference>
<evidence type="ECO:0000313" key="2">
    <source>
        <dbReference type="Proteomes" id="UP000821845"/>
    </source>
</evidence>
<keyword evidence="2" id="KW-1185">Reference proteome</keyword>
<protein>
    <submittedName>
        <fullName evidence="1">Uncharacterized protein</fullName>
    </submittedName>
</protein>
<organism evidence="1 2">
    <name type="scientific">Hyalomma asiaticum</name>
    <name type="common">Tick</name>
    <dbReference type="NCBI Taxonomy" id="266040"/>
    <lineage>
        <taxon>Eukaryota</taxon>
        <taxon>Metazoa</taxon>
        <taxon>Ecdysozoa</taxon>
        <taxon>Arthropoda</taxon>
        <taxon>Chelicerata</taxon>
        <taxon>Arachnida</taxon>
        <taxon>Acari</taxon>
        <taxon>Parasitiformes</taxon>
        <taxon>Ixodida</taxon>
        <taxon>Ixodoidea</taxon>
        <taxon>Ixodidae</taxon>
        <taxon>Hyalomminae</taxon>
        <taxon>Hyalomma</taxon>
    </lineage>
</organism>
<dbReference type="EMBL" id="CM023485">
    <property type="protein sequence ID" value="KAH6929566.1"/>
    <property type="molecule type" value="Genomic_DNA"/>
</dbReference>
<evidence type="ECO:0000313" key="1">
    <source>
        <dbReference type="EMBL" id="KAH6929566.1"/>
    </source>
</evidence>
<reference evidence="1" key="1">
    <citation type="submission" date="2020-05" db="EMBL/GenBank/DDBJ databases">
        <title>Large-scale comparative analyses of tick genomes elucidate their genetic diversity and vector capacities.</title>
        <authorList>
            <person name="Jia N."/>
            <person name="Wang J."/>
            <person name="Shi W."/>
            <person name="Du L."/>
            <person name="Sun Y."/>
            <person name="Zhan W."/>
            <person name="Jiang J."/>
            <person name="Wang Q."/>
            <person name="Zhang B."/>
            <person name="Ji P."/>
            <person name="Sakyi L.B."/>
            <person name="Cui X."/>
            <person name="Yuan T."/>
            <person name="Jiang B."/>
            <person name="Yang W."/>
            <person name="Lam T.T.-Y."/>
            <person name="Chang Q."/>
            <person name="Ding S."/>
            <person name="Wang X."/>
            <person name="Zhu J."/>
            <person name="Ruan X."/>
            <person name="Zhao L."/>
            <person name="Wei J."/>
            <person name="Que T."/>
            <person name="Du C."/>
            <person name="Cheng J."/>
            <person name="Dai P."/>
            <person name="Han X."/>
            <person name="Huang E."/>
            <person name="Gao Y."/>
            <person name="Liu J."/>
            <person name="Shao H."/>
            <person name="Ye R."/>
            <person name="Li L."/>
            <person name="Wei W."/>
            <person name="Wang X."/>
            <person name="Wang C."/>
            <person name="Yang T."/>
            <person name="Huo Q."/>
            <person name="Li W."/>
            <person name="Guo W."/>
            <person name="Chen H."/>
            <person name="Zhou L."/>
            <person name="Ni X."/>
            <person name="Tian J."/>
            <person name="Zhou Y."/>
            <person name="Sheng Y."/>
            <person name="Liu T."/>
            <person name="Pan Y."/>
            <person name="Xia L."/>
            <person name="Li J."/>
            <person name="Zhao F."/>
            <person name="Cao W."/>
        </authorList>
    </citation>
    <scope>NUCLEOTIDE SEQUENCE</scope>
    <source>
        <strain evidence="1">Hyas-2018</strain>
    </source>
</reference>
<gene>
    <name evidence="1" type="ORF">HPB50_002774</name>
</gene>
<comment type="caution">
    <text evidence="1">The sequence shown here is derived from an EMBL/GenBank/DDBJ whole genome shotgun (WGS) entry which is preliminary data.</text>
</comment>
<accession>A0ACB7S3S0</accession>
<name>A0ACB7S3S0_HYAAI</name>